<name>A0A9Q0S605_9DIPT</name>
<dbReference type="EMBL" id="WJQU01000002">
    <property type="protein sequence ID" value="KAJ6644565.1"/>
    <property type="molecule type" value="Genomic_DNA"/>
</dbReference>
<gene>
    <name evidence="1" type="ORF">Bhyg_09534</name>
</gene>
<dbReference type="AlphaFoldDB" id="A0A9Q0S605"/>
<reference evidence="1" key="1">
    <citation type="submission" date="2022-07" db="EMBL/GenBank/DDBJ databases">
        <authorList>
            <person name="Trinca V."/>
            <person name="Uliana J.V.C."/>
            <person name="Torres T.T."/>
            <person name="Ward R.J."/>
            <person name="Monesi N."/>
        </authorList>
    </citation>
    <scope>NUCLEOTIDE SEQUENCE</scope>
    <source>
        <strain evidence="1">HSMRA1968</strain>
        <tissue evidence="1">Whole embryos</tissue>
    </source>
</reference>
<keyword evidence="2" id="KW-1185">Reference proteome</keyword>
<protein>
    <submittedName>
        <fullName evidence="1">Uncharacterized protein</fullName>
    </submittedName>
</protein>
<dbReference type="Proteomes" id="UP001151699">
    <property type="component" value="Chromosome B"/>
</dbReference>
<evidence type="ECO:0000313" key="2">
    <source>
        <dbReference type="Proteomes" id="UP001151699"/>
    </source>
</evidence>
<comment type="caution">
    <text evidence="1">The sequence shown here is derived from an EMBL/GenBank/DDBJ whole genome shotgun (WGS) entry which is preliminary data.</text>
</comment>
<evidence type="ECO:0000313" key="1">
    <source>
        <dbReference type="EMBL" id="KAJ6644565.1"/>
    </source>
</evidence>
<accession>A0A9Q0S605</accession>
<sequence>MNCRRLKTTIEHFKTVVCFRSHSIDSRIKPPQKLCLNLARNGIPLKRAPKKPHTSKNKSTLYLKYIAESNKYILEARQNFSDIEKSKSAVGNQGSETFCNICNTDPCKLMKRADGTERNVSVNPIYDSSSDSNTIVILVDKDELCRNICEDIDNSSEGFDVPEKGKESSKDAIVIPEQPKIKLNENKSGLSSEISEEQKDDSTDFVEIEVKQKEICRKICSATEEGPNRRASDLEEKIVKSAKDESSEFCSACNAPKCKYLTTEK</sequence>
<organism evidence="1 2">
    <name type="scientific">Pseudolycoriella hygida</name>
    <dbReference type="NCBI Taxonomy" id="35572"/>
    <lineage>
        <taxon>Eukaryota</taxon>
        <taxon>Metazoa</taxon>
        <taxon>Ecdysozoa</taxon>
        <taxon>Arthropoda</taxon>
        <taxon>Hexapoda</taxon>
        <taxon>Insecta</taxon>
        <taxon>Pterygota</taxon>
        <taxon>Neoptera</taxon>
        <taxon>Endopterygota</taxon>
        <taxon>Diptera</taxon>
        <taxon>Nematocera</taxon>
        <taxon>Sciaroidea</taxon>
        <taxon>Sciaridae</taxon>
        <taxon>Pseudolycoriella</taxon>
    </lineage>
</organism>
<proteinExistence type="predicted"/>